<dbReference type="SMART" id="SM00398">
    <property type="entry name" value="HMG"/>
    <property type="match status" value="1"/>
</dbReference>
<dbReference type="SUPFAM" id="SSF47769">
    <property type="entry name" value="SAM/Pointed domain"/>
    <property type="match status" value="1"/>
</dbReference>
<proteinExistence type="predicted"/>
<feature type="compositionally biased region" description="Low complexity" evidence="4">
    <location>
        <begin position="122"/>
        <end position="147"/>
    </location>
</feature>
<feature type="region of interest" description="Disordered" evidence="4">
    <location>
        <begin position="370"/>
        <end position="517"/>
    </location>
</feature>
<dbReference type="STRING" id="91626.A0A0C9LYE2"/>
<dbReference type="GO" id="GO:0005634">
    <property type="term" value="C:nucleus"/>
    <property type="evidence" value="ECO:0007669"/>
    <property type="project" value="UniProtKB-UniRule"/>
</dbReference>
<dbReference type="InterPro" id="IPR013761">
    <property type="entry name" value="SAM/pointed_sf"/>
</dbReference>
<dbReference type="PROSITE" id="PS50118">
    <property type="entry name" value="HMG_BOX_2"/>
    <property type="match status" value="1"/>
</dbReference>
<dbReference type="Pfam" id="PF00536">
    <property type="entry name" value="SAM_1"/>
    <property type="match status" value="1"/>
</dbReference>
<dbReference type="EMBL" id="DF836732">
    <property type="protein sequence ID" value="GAN10990.1"/>
    <property type="molecule type" value="Genomic_DNA"/>
</dbReference>
<dbReference type="GO" id="GO:0003677">
    <property type="term" value="F:DNA binding"/>
    <property type="evidence" value="ECO:0007669"/>
    <property type="project" value="UniProtKB-UniRule"/>
</dbReference>
<gene>
    <name evidence="6" type="ORF">MAM1_0443c10541</name>
</gene>
<evidence type="ECO:0000256" key="2">
    <source>
        <dbReference type="ARBA" id="ARBA00023242"/>
    </source>
</evidence>
<feature type="domain" description="HMG box" evidence="5">
    <location>
        <begin position="275"/>
        <end position="341"/>
    </location>
</feature>
<protein>
    <recommendedName>
        <fullName evidence="5">HMG box domain-containing protein</fullName>
    </recommendedName>
</protein>
<feature type="compositionally biased region" description="Low complexity" evidence="4">
    <location>
        <begin position="377"/>
        <end position="400"/>
    </location>
</feature>
<feature type="region of interest" description="Disordered" evidence="4">
    <location>
        <begin position="89"/>
        <end position="189"/>
    </location>
</feature>
<feature type="compositionally biased region" description="Acidic residues" evidence="4">
    <location>
        <begin position="465"/>
        <end position="484"/>
    </location>
</feature>
<dbReference type="InterPro" id="IPR051965">
    <property type="entry name" value="ChromReg_NeuronalGeneExpr"/>
</dbReference>
<dbReference type="PANTHER" id="PTHR46040:SF3">
    <property type="entry name" value="HIGH MOBILITY GROUP PROTEIN 2"/>
    <property type="match status" value="1"/>
</dbReference>
<dbReference type="Gene3D" id="1.10.30.10">
    <property type="entry name" value="High mobility group box domain"/>
    <property type="match status" value="1"/>
</dbReference>
<dbReference type="GO" id="GO:0010468">
    <property type="term" value="P:regulation of gene expression"/>
    <property type="evidence" value="ECO:0007669"/>
    <property type="project" value="TreeGrafter"/>
</dbReference>
<dbReference type="SUPFAM" id="SSF47095">
    <property type="entry name" value="HMG-box"/>
    <property type="match status" value="1"/>
</dbReference>
<dbReference type="Proteomes" id="UP000053815">
    <property type="component" value="Unassembled WGS sequence"/>
</dbReference>
<evidence type="ECO:0000313" key="6">
    <source>
        <dbReference type="EMBL" id="GAN10990.1"/>
    </source>
</evidence>
<accession>A0A0C9LYE2</accession>
<feature type="DNA-binding region" description="HMG box" evidence="3">
    <location>
        <begin position="275"/>
        <end position="341"/>
    </location>
</feature>
<dbReference type="AlphaFoldDB" id="A0A0C9LYE2"/>
<dbReference type="CDD" id="cd09487">
    <property type="entry name" value="SAM_superfamily"/>
    <property type="match status" value="1"/>
</dbReference>
<dbReference type="OrthoDB" id="1919336at2759"/>
<dbReference type="PANTHER" id="PTHR46040">
    <property type="entry name" value="HIGH MOBILITY GROUP PROTEIN 2"/>
    <property type="match status" value="1"/>
</dbReference>
<feature type="compositionally biased region" description="Polar residues" evidence="4">
    <location>
        <begin position="149"/>
        <end position="159"/>
    </location>
</feature>
<keyword evidence="2 3" id="KW-0539">Nucleus</keyword>
<feature type="compositionally biased region" description="Low complexity" evidence="4">
    <location>
        <begin position="165"/>
        <end position="186"/>
    </location>
</feature>
<name>A0A0C9LYE2_9FUNG</name>
<dbReference type="Pfam" id="PF00505">
    <property type="entry name" value="HMG_box"/>
    <property type="match status" value="1"/>
</dbReference>
<keyword evidence="1 3" id="KW-0238">DNA-binding</keyword>
<reference evidence="6" key="1">
    <citation type="submission" date="2014-09" db="EMBL/GenBank/DDBJ databases">
        <title>Draft genome sequence of an oleaginous Mucoromycotina fungus Mucor ambiguus NBRC6742.</title>
        <authorList>
            <person name="Takeda I."/>
            <person name="Yamane N."/>
            <person name="Morita T."/>
            <person name="Tamano K."/>
            <person name="Machida M."/>
            <person name="Baker S."/>
            <person name="Koike H."/>
        </authorList>
    </citation>
    <scope>NUCLEOTIDE SEQUENCE</scope>
    <source>
        <strain evidence="6">NBRC 6742</strain>
    </source>
</reference>
<dbReference type="InterPro" id="IPR009071">
    <property type="entry name" value="HMG_box_dom"/>
</dbReference>
<dbReference type="InterPro" id="IPR036910">
    <property type="entry name" value="HMG_box_dom_sf"/>
</dbReference>
<sequence length="517" mass="57658">MCEIMDSYSSLPISIERKASSFEFTSAEHQQVKDFLDKCHLPQYYTTFIDEGFESLQAVLEITEEDLIALNVKRGHRRVIQRGIATLNGVPKNQPLHMMSSSTSVPNGIPPSIISTSRSKSHNNNGNHSSEGSSGTYTTSGYGSMSSPRHPTSNASSMSKPYEFPSSTPSYTTTSSSNNNDTINTPRSVNIVGTEHPASHQHQLVHIIHQSLTDSESHDMMDATQKESRSSYSSNEDEDEDMAEEEQINNGNSSAASSPLKRKYRRHPKPDKNAPIKPPSAYIMFSNDARAQLKGHNMTFVEIAKIVGDQWKNLGINQKQQYERTAMRAKDEYIDALNEYRKTKEYKEYQRYLNNFKAEQDATNRKIARLRKQAKRSSPGSGSLADSSSNGNDKSSSNGSCESHSYSMHADNARSSSSSGGSTDIYKVHRKIHANTKGSSSEEGSMLRSMDTTPTIEVSTSTTPPDEEVDDDDVDDNEDNDMEECYSPQQKAPPLISDNMANSNYHRLPFNEDRRPR</sequence>
<feature type="compositionally biased region" description="Basic residues" evidence="4">
    <location>
        <begin position="260"/>
        <end position="269"/>
    </location>
</feature>
<feature type="compositionally biased region" description="Low complexity" evidence="4">
    <location>
        <begin position="452"/>
        <end position="464"/>
    </location>
</feature>
<dbReference type="SMART" id="SM00454">
    <property type="entry name" value="SAM"/>
    <property type="match status" value="1"/>
</dbReference>
<organism evidence="6">
    <name type="scientific">Mucor ambiguus</name>
    <dbReference type="NCBI Taxonomy" id="91626"/>
    <lineage>
        <taxon>Eukaryota</taxon>
        <taxon>Fungi</taxon>
        <taxon>Fungi incertae sedis</taxon>
        <taxon>Mucoromycota</taxon>
        <taxon>Mucoromycotina</taxon>
        <taxon>Mucoromycetes</taxon>
        <taxon>Mucorales</taxon>
        <taxon>Mucorineae</taxon>
        <taxon>Mucoraceae</taxon>
        <taxon>Mucor</taxon>
    </lineage>
</organism>
<feature type="compositionally biased region" description="Acidic residues" evidence="4">
    <location>
        <begin position="235"/>
        <end position="247"/>
    </location>
</feature>
<dbReference type="Gene3D" id="1.10.150.50">
    <property type="entry name" value="Transcription Factor, Ets-1"/>
    <property type="match status" value="1"/>
</dbReference>
<evidence type="ECO:0000256" key="3">
    <source>
        <dbReference type="PROSITE-ProRule" id="PRU00267"/>
    </source>
</evidence>
<evidence type="ECO:0000256" key="4">
    <source>
        <dbReference type="SAM" id="MobiDB-lite"/>
    </source>
</evidence>
<keyword evidence="7" id="KW-1185">Reference proteome</keyword>
<dbReference type="InterPro" id="IPR001660">
    <property type="entry name" value="SAM"/>
</dbReference>
<feature type="compositionally biased region" description="Basic and acidic residues" evidence="4">
    <location>
        <begin position="215"/>
        <end position="229"/>
    </location>
</feature>
<evidence type="ECO:0000256" key="1">
    <source>
        <dbReference type="ARBA" id="ARBA00023125"/>
    </source>
</evidence>
<feature type="compositionally biased region" description="Polar residues" evidence="4">
    <location>
        <begin position="248"/>
        <end position="257"/>
    </location>
</feature>
<evidence type="ECO:0000313" key="7">
    <source>
        <dbReference type="Proteomes" id="UP000053815"/>
    </source>
</evidence>
<feature type="region of interest" description="Disordered" evidence="4">
    <location>
        <begin position="213"/>
        <end position="280"/>
    </location>
</feature>
<evidence type="ECO:0000259" key="5">
    <source>
        <dbReference type="PROSITE" id="PS50118"/>
    </source>
</evidence>